<evidence type="ECO:0000313" key="2">
    <source>
        <dbReference type="Proteomes" id="UP000326742"/>
    </source>
</evidence>
<reference evidence="1 2" key="1">
    <citation type="submission" date="2019-05" db="EMBL/GenBank/DDBJ databases">
        <title>Whole genome sequence analysis of broad host range Salmonella enterica bacteriophages.</title>
        <authorList>
            <person name="Bhandare S.G."/>
            <person name="Colavecchio A."/>
            <person name="Emond-Rheault J.-G."/>
            <person name="Hamel J."/>
            <person name="Kukavica-Ibrulj I."/>
            <person name="Boyle B."/>
            <person name="Levesque R.C."/>
            <person name="Goodridge L."/>
        </authorList>
    </citation>
    <scope>NUCLEOTIDE SEQUENCE [LARGE SCALE GENOMIC DNA]</scope>
</reference>
<name>A0A5J6TA13_9CAUD</name>
<proteinExistence type="predicted"/>
<protein>
    <submittedName>
        <fullName evidence="1">Uncharacterized protein</fullName>
    </submittedName>
</protein>
<dbReference type="EMBL" id="MK947460">
    <property type="protein sequence ID" value="QFG07806.1"/>
    <property type="molecule type" value="Genomic_DNA"/>
</dbReference>
<evidence type="ECO:0000313" key="1">
    <source>
        <dbReference type="EMBL" id="QFG07806.1"/>
    </source>
</evidence>
<accession>A0A5J6TA13</accession>
<dbReference type="GeneID" id="64468932"/>
<keyword evidence="2" id="KW-1185">Reference proteome</keyword>
<sequence length="150" mass="17099">MKRELFKFCESRDKFTRSELESFICSCSNCERAASAVGVIKDEFAIGISREFIARSMSCGYLDGMNLVYWLNDARKKPRLMKFHASKADDYFNDMVSIESLNDDDLFGEPLVRGAAASTNELLKLKTILYQKTGNPKYALRAERERLGLV</sequence>
<organism evidence="1 2">
    <name type="scientific">Salmonella phage vB_SenS_SB28</name>
    <dbReference type="NCBI Taxonomy" id="2591136"/>
    <lineage>
        <taxon>Viruses</taxon>
        <taxon>Duplodnaviria</taxon>
        <taxon>Heunggongvirae</taxon>
        <taxon>Uroviricota</taxon>
        <taxon>Caudoviricetes</taxon>
        <taxon>Macdonaldcampvirus</taxon>
        <taxon>Macdonaldcampvirus SB28</taxon>
    </lineage>
</organism>
<dbReference type="Proteomes" id="UP000326742">
    <property type="component" value="Segment"/>
</dbReference>
<dbReference type="RefSeq" id="YP_010053275.1">
    <property type="nucleotide sequence ID" value="NC_054638.1"/>
</dbReference>
<dbReference type="KEGG" id="vg:64468932"/>